<evidence type="ECO:0000313" key="2">
    <source>
        <dbReference type="Proteomes" id="UP001160334"/>
    </source>
</evidence>
<protein>
    <recommendedName>
        <fullName evidence="3">SseB protein N-terminal domain-containing protein</fullName>
    </recommendedName>
</protein>
<organism evidence="1 2">
    <name type="scientific">Prescottella agglutinans</name>
    <dbReference type="NCBI Taxonomy" id="1644129"/>
    <lineage>
        <taxon>Bacteria</taxon>
        <taxon>Bacillati</taxon>
        <taxon>Actinomycetota</taxon>
        <taxon>Actinomycetes</taxon>
        <taxon>Mycobacteriales</taxon>
        <taxon>Nocardiaceae</taxon>
        <taxon>Prescottella</taxon>
    </lineage>
</organism>
<evidence type="ECO:0008006" key="3">
    <source>
        <dbReference type="Google" id="ProtNLM"/>
    </source>
</evidence>
<proteinExistence type="predicted"/>
<keyword evidence="2" id="KW-1185">Reference proteome</keyword>
<dbReference type="EMBL" id="JARXVC010000009">
    <property type="protein sequence ID" value="MDH6282278.1"/>
    <property type="molecule type" value="Genomic_DNA"/>
</dbReference>
<dbReference type="InterPro" id="IPR049975">
    <property type="entry name" value="SAV_915-like_dom"/>
</dbReference>
<reference evidence="1 2" key="1">
    <citation type="submission" date="2023-04" db="EMBL/GenBank/DDBJ databases">
        <title>Forest soil microbial communities from Buena Vista Peninsula, Colon Province, Panama.</title>
        <authorList>
            <person name="Bouskill N."/>
        </authorList>
    </citation>
    <scope>NUCLEOTIDE SEQUENCE [LARGE SCALE GENOMIC DNA]</scope>
    <source>
        <strain evidence="1 2">CFH S0262</strain>
    </source>
</reference>
<gene>
    <name evidence="1" type="ORF">M2280_003506</name>
</gene>
<accession>A0ABT6MD97</accession>
<sequence>MYGGNQRCDVLYLPVADRPGAAARLELRRLPDGRLALPAYTSLDQLVNCCGGHQPWAAVDDDGLREVRRSTGYDVVLLDAELPPEHWHRRLEAVDEESGAHLPQSWLSRA</sequence>
<evidence type="ECO:0000313" key="1">
    <source>
        <dbReference type="EMBL" id="MDH6282278.1"/>
    </source>
</evidence>
<name>A0ABT6MD97_9NOCA</name>
<dbReference type="NCBIfam" id="NF042914">
    <property type="entry name" value="SAV915_dom"/>
    <property type="match status" value="1"/>
</dbReference>
<dbReference type="Proteomes" id="UP001160334">
    <property type="component" value="Unassembled WGS sequence"/>
</dbReference>
<comment type="caution">
    <text evidence="1">The sequence shown here is derived from an EMBL/GenBank/DDBJ whole genome shotgun (WGS) entry which is preliminary data.</text>
</comment>